<evidence type="ECO:0000256" key="5">
    <source>
        <dbReference type="ARBA" id="ARBA00022475"/>
    </source>
</evidence>
<dbReference type="GO" id="GO:0005886">
    <property type="term" value="C:plasma membrane"/>
    <property type="evidence" value="ECO:0007669"/>
    <property type="project" value="UniProtKB-SubCell"/>
</dbReference>
<gene>
    <name evidence="12" type="primary">fliM</name>
    <name evidence="12" type="ORF">ERS852540_00394</name>
</gene>
<evidence type="ECO:0000256" key="9">
    <source>
        <dbReference type="ARBA" id="ARBA00023143"/>
    </source>
</evidence>
<evidence type="ECO:0000256" key="6">
    <source>
        <dbReference type="ARBA" id="ARBA00022500"/>
    </source>
</evidence>
<keyword evidence="8" id="KW-0472">Membrane</keyword>
<evidence type="ECO:0000259" key="11">
    <source>
        <dbReference type="Pfam" id="PF01052"/>
    </source>
</evidence>
<dbReference type="GO" id="GO:0050918">
    <property type="term" value="P:positive chemotaxis"/>
    <property type="evidence" value="ECO:0007669"/>
    <property type="project" value="TreeGrafter"/>
</dbReference>
<keyword evidence="12" id="KW-0969">Cilium</keyword>
<proteinExistence type="inferred from homology"/>
<dbReference type="SUPFAM" id="SSF103039">
    <property type="entry name" value="CheC-like"/>
    <property type="match status" value="1"/>
</dbReference>
<comment type="subcellular location">
    <subcellularLocation>
        <location evidence="1">Bacterial flagellum basal body</location>
    </subcellularLocation>
    <subcellularLocation>
        <location evidence="2">Cell membrane</location>
        <topology evidence="2">Peripheral membrane protein</topology>
    </subcellularLocation>
</comment>
<organism evidence="12 13">
    <name type="scientific">[Eubacterium] siraeum</name>
    <dbReference type="NCBI Taxonomy" id="39492"/>
    <lineage>
        <taxon>Bacteria</taxon>
        <taxon>Bacillati</taxon>
        <taxon>Bacillota</taxon>
        <taxon>Clostridia</taxon>
        <taxon>Eubacteriales</taxon>
        <taxon>Oscillospiraceae</taxon>
        <taxon>Oscillospiraceae incertae sedis</taxon>
    </lineage>
</organism>
<dbReference type="InterPro" id="IPR001543">
    <property type="entry name" value="FliN-like_C"/>
</dbReference>
<dbReference type="OrthoDB" id="9806941at2"/>
<dbReference type="PANTHER" id="PTHR30034">
    <property type="entry name" value="FLAGELLAR MOTOR SWITCH PROTEIN FLIM"/>
    <property type="match status" value="1"/>
</dbReference>
<dbReference type="InterPro" id="IPR036429">
    <property type="entry name" value="SpoA-like_sf"/>
</dbReference>
<evidence type="ECO:0000256" key="3">
    <source>
        <dbReference type="ARBA" id="ARBA00011049"/>
    </source>
</evidence>
<dbReference type="InterPro" id="IPR028976">
    <property type="entry name" value="CheC-like_sf"/>
</dbReference>
<evidence type="ECO:0000256" key="10">
    <source>
        <dbReference type="NCBIfam" id="TIGR01397"/>
    </source>
</evidence>
<dbReference type="AlphaFoldDB" id="A0A174Z3J2"/>
<dbReference type="EMBL" id="CZBY01000002">
    <property type="protein sequence ID" value="CUQ82003.1"/>
    <property type="molecule type" value="Genomic_DNA"/>
</dbReference>
<dbReference type="PRINTS" id="PR00955">
    <property type="entry name" value="FLGMOTORFLIM"/>
</dbReference>
<dbReference type="GO" id="GO:0003774">
    <property type="term" value="F:cytoskeletal motor activity"/>
    <property type="evidence" value="ECO:0007669"/>
    <property type="project" value="InterPro"/>
</dbReference>
<protein>
    <recommendedName>
        <fullName evidence="4 10">Flagellar motor switch protein FliM</fullName>
    </recommendedName>
</protein>
<keyword evidence="6" id="KW-0145">Chemotaxis</keyword>
<sequence length="331" mass="37256">MADTLTQEQIDAMLSSVLSGGDTASLDTHEEKEEIKEYDFRTPKKFTKEQIKILERIFENYSRHLSSYITGLLRLYCKVSLASIEEQKYFEFSNALPDYTIMGIVDLGIEDDDIEESNAILQLSNSLTFTMIDRMLGGRGTYQDTDRDFTEIEINVMRGIVERFTSIMSQAWDGYVDTKPKLESIETNSRVISAADADETMIIVAMEVTVNDSKSIVSFCMSAITMDQIMKKFSAKFSSGKRAGSPTKETERKENLMSTLSQSELTVTAVLDDTVLTLRDVLNLQVNDIIPLNKPITDNVQLKVGSTCWFDGKLGTLNGKKAFRIDNILKN</sequence>
<dbReference type="Pfam" id="PF01052">
    <property type="entry name" value="FliMN_C"/>
    <property type="match status" value="1"/>
</dbReference>
<dbReference type="InterPro" id="IPR001689">
    <property type="entry name" value="Flag_FliM"/>
</dbReference>
<evidence type="ECO:0000256" key="1">
    <source>
        <dbReference type="ARBA" id="ARBA00004117"/>
    </source>
</evidence>
<dbReference type="STRING" id="39492.ERS852540_00394"/>
<keyword evidence="7" id="KW-0283">Flagellar rotation</keyword>
<dbReference type="Gene3D" id="3.40.1550.10">
    <property type="entry name" value="CheC-like"/>
    <property type="match status" value="1"/>
</dbReference>
<evidence type="ECO:0000313" key="12">
    <source>
        <dbReference type="EMBL" id="CUQ82003.1"/>
    </source>
</evidence>
<dbReference type="Pfam" id="PF02154">
    <property type="entry name" value="FliM"/>
    <property type="match status" value="1"/>
</dbReference>
<keyword evidence="5" id="KW-1003">Cell membrane</keyword>
<evidence type="ECO:0000256" key="8">
    <source>
        <dbReference type="ARBA" id="ARBA00023136"/>
    </source>
</evidence>
<evidence type="ECO:0000256" key="2">
    <source>
        <dbReference type="ARBA" id="ARBA00004202"/>
    </source>
</evidence>
<dbReference type="GO" id="GO:0009425">
    <property type="term" value="C:bacterial-type flagellum basal body"/>
    <property type="evidence" value="ECO:0007669"/>
    <property type="project" value="UniProtKB-SubCell"/>
</dbReference>
<dbReference type="CDD" id="cd17908">
    <property type="entry name" value="FliM"/>
    <property type="match status" value="1"/>
</dbReference>
<dbReference type="PIRSF" id="PIRSF002888">
    <property type="entry name" value="FliM"/>
    <property type="match status" value="1"/>
</dbReference>
<keyword evidence="9" id="KW-0975">Bacterial flagellum</keyword>
<evidence type="ECO:0000256" key="7">
    <source>
        <dbReference type="ARBA" id="ARBA00022779"/>
    </source>
</evidence>
<comment type="similarity">
    <text evidence="3">Belongs to the FliM family.</text>
</comment>
<keyword evidence="12" id="KW-0282">Flagellum</keyword>
<feature type="domain" description="Flagellar motor switch protein FliN-like C-terminal" evidence="11">
    <location>
        <begin position="260"/>
        <end position="329"/>
    </location>
</feature>
<reference evidence="12 13" key="1">
    <citation type="submission" date="2015-09" db="EMBL/GenBank/DDBJ databases">
        <authorList>
            <consortium name="Pathogen Informatics"/>
        </authorList>
    </citation>
    <scope>NUCLEOTIDE SEQUENCE [LARGE SCALE GENOMIC DNA]</scope>
    <source>
        <strain evidence="12 13">2789STDY5834928</strain>
    </source>
</reference>
<dbReference type="Proteomes" id="UP000095662">
    <property type="component" value="Unassembled WGS sequence"/>
</dbReference>
<dbReference type="PANTHER" id="PTHR30034:SF6">
    <property type="entry name" value="YOP PROTEINS TRANSLOCATION PROTEIN Q"/>
    <property type="match status" value="1"/>
</dbReference>
<evidence type="ECO:0000256" key="4">
    <source>
        <dbReference type="ARBA" id="ARBA00021898"/>
    </source>
</evidence>
<dbReference type="NCBIfam" id="TIGR01397">
    <property type="entry name" value="fliM_switch"/>
    <property type="match status" value="1"/>
</dbReference>
<dbReference type="SUPFAM" id="SSF101801">
    <property type="entry name" value="Surface presentation of antigens (SPOA)"/>
    <property type="match status" value="1"/>
</dbReference>
<evidence type="ECO:0000313" key="13">
    <source>
        <dbReference type="Proteomes" id="UP000095662"/>
    </source>
</evidence>
<accession>A0A174Z3J2</accession>
<keyword evidence="12" id="KW-0966">Cell projection</keyword>
<dbReference type="GO" id="GO:0071978">
    <property type="term" value="P:bacterial-type flagellum-dependent swarming motility"/>
    <property type="evidence" value="ECO:0007669"/>
    <property type="project" value="TreeGrafter"/>
</dbReference>
<name>A0A174Z3J2_9FIRM</name>
<dbReference type="Gene3D" id="2.30.330.10">
    <property type="entry name" value="SpoA-like"/>
    <property type="match status" value="1"/>
</dbReference>